<comment type="similarity">
    <text evidence="3 4">Belongs to the glutamine synthetase family.</text>
</comment>
<dbReference type="GO" id="GO:0016787">
    <property type="term" value="F:hydrolase activity"/>
    <property type="evidence" value="ECO:0007669"/>
    <property type="project" value="InterPro"/>
</dbReference>
<keyword evidence="8" id="KW-1185">Reference proteome</keyword>
<sequence length="1677" mass="190148">MRRPPIACRRAVQSLQSSPPQHIWISDNLLTDAIGRFLPSSCPQQKRHGSHVPGPLEARRRAAKRRMTVSANFYPQENFSPLFSLGALFGFRKDTQPTWRYEAPSLQHYVEPLDTLAPHVPSLPIAQSDAISTEHAPSTTSAFPFGAPYPFSQNNAQTKLQGRVGRLGGISTDAVTAETHFNNFATQISNAEALSTAERCRSSHQAWISCRPADSNAWAYNVMVVKHLTSIRWDPTRILSNLRFFDVPPTYTPESLDFLRCLEASGAYHAPRVYHRLYVKMVRAATSAAASTSLSQDTELLTLVRLTYQSCLRSTKAIQGVVDDLRILANKIEAPAIKKSLLSELAGSNNAAQSIKVLVASAAQGHSPCAFVEEMLLFLPREQLLLQLPSITRSLVEVVDRKSRLPVETCWYRLNVWLAVLENLDKRFNVRYTDTGYTNAAFVEVVEHAFKSNNSSVVRLHTVLYALVFRMAQRQPEFAKHKESLWRVVSASAVSALEQQGTVQIEEDVVMIFSHMRRDSLPYEPILRIAADLFASHANLYSMHRFLIALEKHEFLLDRVSSMKTRITAELSLLRQHMNAQTLDRSGHKAFALQICQDILKSLRRIAKSSVSIEGVNIEKQTKEKIKKETETLKASRDFTAILDSASNDHALPQIYANLTNNIAPSQRTVLIHQLAHHYSLDATRSQRATWRSIYTLYNYLKSYSLPIGPLFTKAVVRAAIVRPMVEHRFISARRLIWELTMDQPSSSARPTIEQLRHVINNYPLIDNHAHNLILPHQADTIPFETITTEAQGRALRDTFKSLPHLRAARQLGQLYECGQDADWEDILEQRVEWVRSNSERLHQRCFENVHALLIDDGLAGPEKVFPYNYHDRYTKAPSKRIVRIETVAERLMENLVQDASEDDLGKTKFLPQTWTNFTEDFEREIQEAVEDDNVAGFKSVICYRTGLDIEPEYEEAAKTVGHPFERYVKSCIRKRNYRIEKKHLNDYLVLRTLEILSERLPHSDSLAKPFQLHTGLGDNDISLLESNPAFLQPLIENYPQVPFVLLHSAYPYTREAGYLATVYRHVYLDIGEVFPMASRDGQKAILRQSMELVPASKLLYSSDGHWFPETYWLANKQFREVWLDLLVEYIQKGDLTPHQAIGMTKDIMFNNSNVLYDLRYEAFFDETVQADPKQLTYNPKPVEASPYQSPAVTPIPTMGIPSRSSASNAQATRSVSPYTQPAFPPPPKAPQVYDIQLFDDFKEKNPTVKFIYVQWLDYMATIRSRIVPIKEFTRMITEGERIGISQGNMGTLQNDHITPVTNTTGQIYVEPDLRSLRRTHNKDPLPAATVLSYWRTENGSALPEDPRNNLETLINDLQYNYATTLLIGFEIEVTFLSRNPPSASTNPFEAEPYSPLTKTHAWGTLTPEQWLQLPFLSEIVLALEDMGIEVQQFHAESGPGQYEFVLPPHPPLLAIDTLLQARQVIAQIASLHGLRATLHPKPFEGIGTAAHAHISLHPPERDMQFFVGGVLKHLPAICAFSMPEEISYERVTENSWTGGTWVAWGTQNRETPLRRITPGHWELRCLDGFANMYFALSAVLAAGLLGLAANEPSFPEQDLQVNPSTMDEQMRAEFGVMRRLPRSMQEAVTSLRADMPLNEALDPAFLKAYLYMKGEEAKMLGDMGDGERRVFLVERY</sequence>
<evidence type="ECO:0000256" key="4">
    <source>
        <dbReference type="RuleBase" id="RU000384"/>
    </source>
</evidence>
<comment type="caution">
    <text evidence="7">The sequence shown here is derived from an EMBL/GenBank/DDBJ whole genome shotgun (WGS) entry which is preliminary data.</text>
</comment>
<evidence type="ECO:0000313" key="8">
    <source>
        <dbReference type="Proteomes" id="UP000596902"/>
    </source>
</evidence>
<dbReference type="PANTHER" id="PTHR43785:SF2">
    <property type="entry name" value="TYPE-1 GLUTAMINE SYNTHETASE 1"/>
    <property type="match status" value="1"/>
</dbReference>
<accession>A0A8H7BBW3</accession>
<proteinExistence type="inferred from homology"/>
<dbReference type="Gene3D" id="3.10.20.70">
    <property type="entry name" value="Glutamine synthetase, N-terminal domain"/>
    <property type="match status" value="1"/>
</dbReference>
<evidence type="ECO:0000256" key="3">
    <source>
        <dbReference type="PROSITE-ProRule" id="PRU01331"/>
    </source>
</evidence>
<dbReference type="InterPro" id="IPR008146">
    <property type="entry name" value="Gln_synth_cat_dom"/>
</dbReference>
<dbReference type="Proteomes" id="UP000596902">
    <property type="component" value="Unassembled WGS sequence"/>
</dbReference>
<dbReference type="InterPro" id="IPR036651">
    <property type="entry name" value="Gln_synt_N_sf"/>
</dbReference>
<dbReference type="PROSITE" id="PS51987">
    <property type="entry name" value="GS_CATALYTIC"/>
    <property type="match status" value="1"/>
</dbReference>
<evidence type="ECO:0000256" key="2">
    <source>
        <dbReference type="ARBA" id="ARBA00022598"/>
    </source>
</evidence>
<dbReference type="SMART" id="SM01230">
    <property type="entry name" value="Gln-synt_C"/>
    <property type="match status" value="1"/>
</dbReference>
<reference evidence="7" key="2">
    <citation type="submission" date="2020-08" db="EMBL/GenBank/DDBJ databases">
        <title>Draft Genome Sequence of Cumin Blight Pathogen Alternaria burnsii.</title>
        <authorList>
            <person name="Feng Z."/>
        </authorList>
    </citation>
    <scope>NUCLEOTIDE SEQUENCE</scope>
    <source>
        <strain evidence="7">CBS107.38</strain>
    </source>
</reference>
<keyword evidence="2" id="KW-0436">Ligase</keyword>
<evidence type="ECO:0000256" key="5">
    <source>
        <dbReference type="SAM" id="MobiDB-lite"/>
    </source>
</evidence>
<dbReference type="PANTHER" id="PTHR43785">
    <property type="entry name" value="GAMMA-GLUTAMYLPUTRESCINE SYNTHETASE"/>
    <property type="match status" value="1"/>
</dbReference>
<dbReference type="EMBL" id="JAAABM010000001">
    <property type="protein sequence ID" value="KAF7681852.1"/>
    <property type="molecule type" value="Genomic_DNA"/>
</dbReference>
<dbReference type="RefSeq" id="XP_038791731.1">
    <property type="nucleotide sequence ID" value="XM_038925875.1"/>
</dbReference>
<feature type="region of interest" description="Disordered" evidence="5">
    <location>
        <begin position="1202"/>
        <end position="1227"/>
    </location>
</feature>
<dbReference type="GO" id="GO:0006542">
    <property type="term" value="P:glutamine biosynthetic process"/>
    <property type="evidence" value="ECO:0007669"/>
    <property type="project" value="InterPro"/>
</dbReference>
<name>A0A8H7BBW3_9PLEO</name>
<evidence type="ECO:0000313" key="7">
    <source>
        <dbReference type="EMBL" id="KAF7681852.1"/>
    </source>
</evidence>
<dbReference type="Gene3D" id="3.20.20.140">
    <property type="entry name" value="Metal-dependent hydrolases"/>
    <property type="match status" value="1"/>
</dbReference>
<dbReference type="Pfam" id="PF00120">
    <property type="entry name" value="Gln-synt_C"/>
    <property type="match status" value="1"/>
</dbReference>
<dbReference type="InterPro" id="IPR006680">
    <property type="entry name" value="Amidohydro-rel"/>
</dbReference>
<dbReference type="GO" id="GO:0004356">
    <property type="term" value="F:glutamine synthetase activity"/>
    <property type="evidence" value="ECO:0007669"/>
    <property type="project" value="InterPro"/>
</dbReference>
<dbReference type="Gene3D" id="3.30.590.10">
    <property type="entry name" value="Glutamine synthetase/guanido kinase, catalytic domain"/>
    <property type="match status" value="1"/>
</dbReference>
<evidence type="ECO:0000259" key="6">
    <source>
        <dbReference type="PROSITE" id="PS51987"/>
    </source>
</evidence>
<dbReference type="Pfam" id="PF04909">
    <property type="entry name" value="Amidohydro_2"/>
    <property type="match status" value="1"/>
</dbReference>
<feature type="domain" description="GS catalytic" evidence="6">
    <location>
        <begin position="1347"/>
        <end position="1677"/>
    </location>
</feature>
<dbReference type="InterPro" id="IPR014746">
    <property type="entry name" value="Gln_synth/guanido_kin_cat_dom"/>
</dbReference>
<dbReference type="GeneID" id="62199053"/>
<protein>
    <recommendedName>
        <fullName evidence="1">Glutamine synthetase</fullName>
    </recommendedName>
</protein>
<dbReference type="SUPFAM" id="SSF51556">
    <property type="entry name" value="Metallo-dependent hydrolases"/>
    <property type="match status" value="1"/>
</dbReference>
<feature type="compositionally biased region" description="Polar residues" evidence="5">
    <location>
        <begin position="1203"/>
        <end position="1220"/>
    </location>
</feature>
<gene>
    <name evidence="7" type="ORF">GT037_000828</name>
</gene>
<organism evidence="7 8">
    <name type="scientific">Alternaria burnsii</name>
    <dbReference type="NCBI Taxonomy" id="1187904"/>
    <lineage>
        <taxon>Eukaryota</taxon>
        <taxon>Fungi</taxon>
        <taxon>Dikarya</taxon>
        <taxon>Ascomycota</taxon>
        <taxon>Pezizomycotina</taxon>
        <taxon>Dothideomycetes</taxon>
        <taxon>Pleosporomycetidae</taxon>
        <taxon>Pleosporales</taxon>
        <taxon>Pleosporineae</taxon>
        <taxon>Pleosporaceae</taxon>
        <taxon>Alternaria</taxon>
        <taxon>Alternaria sect. Alternaria</taxon>
    </lineage>
</organism>
<evidence type="ECO:0000256" key="1">
    <source>
        <dbReference type="ARBA" id="ARBA00021364"/>
    </source>
</evidence>
<dbReference type="InterPro" id="IPR032466">
    <property type="entry name" value="Metal_Hydrolase"/>
</dbReference>
<dbReference type="SUPFAM" id="SSF55931">
    <property type="entry name" value="Glutamine synthetase/guanido kinase"/>
    <property type="match status" value="1"/>
</dbReference>
<reference evidence="7" key="1">
    <citation type="submission" date="2020-01" db="EMBL/GenBank/DDBJ databases">
        <authorList>
            <person name="Feng Z.H.Z."/>
        </authorList>
    </citation>
    <scope>NUCLEOTIDE SEQUENCE</scope>
    <source>
        <strain evidence="7">CBS107.38</strain>
    </source>
</reference>